<accession>A0A1R1XZ06</accession>
<feature type="compositionally biased region" description="Polar residues" evidence="1">
    <location>
        <begin position="50"/>
        <end position="59"/>
    </location>
</feature>
<name>A0A1R1XZ06_9FUNG</name>
<dbReference type="AlphaFoldDB" id="A0A1R1XZ06"/>
<evidence type="ECO:0000313" key="2">
    <source>
        <dbReference type="EMBL" id="OMJ19922.1"/>
    </source>
</evidence>
<evidence type="ECO:0000313" key="3">
    <source>
        <dbReference type="EMBL" id="OMJ23289.1"/>
    </source>
</evidence>
<evidence type="ECO:0000313" key="4">
    <source>
        <dbReference type="Proteomes" id="UP000187283"/>
    </source>
</evidence>
<reference evidence="2 4" key="1">
    <citation type="submission" date="2017-01" db="EMBL/GenBank/DDBJ databases">
        <authorList>
            <person name="Mah S.A."/>
            <person name="Swanson W.J."/>
            <person name="Moy G.W."/>
            <person name="Vacquier V.D."/>
        </authorList>
    </citation>
    <scope>NUCLEOTIDE SEQUENCE [LARGE SCALE GENOMIC DNA]</scope>
    <source>
        <strain evidence="2 4">GSMNP</strain>
    </source>
</reference>
<dbReference type="Proteomes" id="UP000187283">
    <property type="component" value="Unassembled WGS sequence"/>
</dbReference>
<evidence type="ECO:0000256" key="1">
    <source>
        <dbReference type="SAM" id="MobiDB-lite"/>
    </source>
</evidence>
<feature type="compositionally biased region" description="Basic and acidic residues" evidence="1">
    <location>
        <begin position="34"/>
        <end position="47"/>
    </location>
</feature>
<sequence>MVLEWARARSTSSSSRWIQYKLREVLINAVPADHSSRNGDQYHRKFTEGTFCQDQGSPKRSQKAIER</sequence>
<gene>
    <name evidence="3" type="ORF">AYI70_g2366</name>
    <name evidence="2" type="ORF">AYI70_g4429</name>
</gene>
<dbReference type="EMBL" id="LSSN01000569">
    <property type="protein sequence ID" value="OMJ23289.1"/>
    <property type="molecule type" value="Genomic_DNA"/>
</dbReference>
<protein>
    <submittedName>
        <fullName evidence="2">Uncharacterized protein</fullName>
    </submittedName>
</protein>
<dbReference type="EMBL" id="LSSN01001365">
    <property type="protein sequence ID" value="OMJ19922.1"/>
    <property type="molecule type" value="Genomic_DNA"/>
</dbReference>
<organism evidence="2 4">
    <name type="scientific">Smittium culicis</name>
    <dbReference type="NCBI Taxonomy" id="133412"/>
    <lineage>
        <taxon>Eukaryota</taxon>
        <taxon>Fungi</taxon>
        <taxon>Fungi incertae sedis</taxon>
        <taxon>Zoopagomycota</taxon>
        <taxon>Kickxellomycotina</taxon>
        <taxon>Harpellomycetes</taxon>
        <taxon>Harpellales</taxon>
        <taxon>Legeriomycetaceae</taxon>
        <taxon>Smittium</taxon>
    </lineage>
</organism>
<keyword evidence="4" id="KW-1185">Reference proteome</keyword>
<feature type="region of interest" description="Disordered" evidence="1">
    <location>
        <begin position="33"/>
        <end position="67"/>
    </location>
</feature>
<comment type="caution">
    <text evidence="2">The sequence shown here is derived from an EMBL/GenBank/DDBJ whole genome shotgun (WGS) entry which is preliminary data.</text>
</comment>
<proteinExistence type="predicted"/>